<dbReference type="PANTHER" id="PTHR35604:SF2">
    <property type="entry name" value="TRANSPOSASE INSH FOR INSERTION SEQUENCE ELEMENT IS5A-RELATED"/>
    <property type="match status" value="1"/>
</dbReference>
<protein>
    <submittedName>
        <fullName evidence="6">Transposase</fullName>
    </submittedName>
</protein>
<dbReference type="PANTHER" id="PTHR35604">
    <property type="entry name" value="TRANSPOSASE INSH FOR INSERTION SEQUENCE ELEMENT IS5A-RELATED"/>
    <property type="match status" value="1"/>
</dbReference>
<dbReference type="GO" id="GO:0006313">
    <property type="term" value="P:DNA transposition"/>
    <property type="evidence" value="ECO:0007669"/>
    <property type="project" value="InterPro"/>
</dbReference>
<feature type="non-terminal residue" evidence="6">
    <location>
        <position position="1"/>
    </location>
</feature>
<dbReference type="NCBIfam" id="NF033581">
    <property type="entry name" value="transpos_IS5_4"/>
    <property type="match status" value="1"/>
</dbReference>
<dbReference type="GO" id="GO:0003677">
    <property type="term" value="F:DNA binding"/>
    <property type="evidence" value="ECO:0007669"/>
    <property type="project" value="UniProtKB-KW"/>
</dbReference>
<feature type="non-terminal residue" evidence="6">
    <location>
        <position position="155"/>
    </location>
</feature>
<evidence type="ECO:0000256" key="1">
    <source>
        <dbReference type="ARBA" id="ARBA00010075"/>
    </source>
</evidence>
<evidence type="ECO:0000259" key="5">
    <source>
        <dbReference type="Pfam" id="PF01609"/>
    </source>
</evidence>
<keyword evidence="4" id="KW-0233">DNA recombination</keyword>
<accession>A0A0P9KL17</accession>
<reference evidence="6 7" key="1">
    <citation type="submission" date="2015-09" db="EMBL/GenBank/DDBJ databases">
        <title>Genome announcement of multiple Pseudomonas syringae strains.</title>
        <authorList>
            <person name="Thakur S."/>
            <person name="Wang P.W."/>
            <person name="Gong Y."/>
            <person name="Weir B.S."/>
            <person name="Guttman D.S."/>
        </authorList>
    </citation>
    <scope>NUCLEOTIDE SEQUENCE [LARGE SCALE GENOMIC DNA]</scope>
    <source>
        <strain evidence="6 7">ICMP2823</strain>
    </source>
</reference>
<proteinExistence type="inferred from homology"/>
<evidence type="ECO:0000313" key="7">
    <source>
        <dbReference type="Proteomes" id="UP000050564"/>
    </source>
</evidence>
<organism evidence="6 7">
    <name type="scientific">Pseudomonas cannabina</name>
    <dbReference type="NCBI Taxonomy" id="86840"/>
    <lineage>
        <taxon>Bacteria</taxon>
        <taxon>Pseudomonadati</taxon>
        <taxon>Pseudomonadota</taxon>
        <taxon>Gammaproteobacteria</taxon>
        <taxon>Pseudomonadales</taxon>
        <taxon>Pseudomonadaceae</taxon>
        <taxon>Pseudomonas</taxon>
    </lineage>
</organism>
<dbReference type="InterPro" id="IPR002559">
    <property type="entry name" value="Transposase_11"/>
</dbReference>
<name>A0A0P9KL17_PSECA</name>
<dbReference type="Pfam" id="PF01609">
    <property type="entry name" value="DDE_Tnp_1"/>
    <property type="match status" value="1"/>
</dbReference>
<dbReference type="Proteomes" id="UP000050564">
    <property type="component" value="Unassembled WGS sequence"/>
</dbReference>
<comment type="caution">
    <text evidence="6">The sequence shown here is derived from an EMBL/GenBank/DDBJ whole genome shotgun (WGS) entry which is preliminary data.</text>
</comment>
<dbReference type="AlphaFoldDB" id="A0A0P9KL17"/>
<dbReference type="InterPro" id="IPR047959">
    <property type="entry name" value="Transpos_IS5"/>
</dbReference>
<dbReference type="EMBL" id="LJPX01000686">
    <property type="protein sequence ID" value="KPW62241.1"/>
    <property type="molecule type" value="Genomic_DNA"/>
</dbReference>
<keyword evidence="3" id="KW-0238">DNA-binding</keyword>
<sequence length="155" mass="16948">EKHELATGILGVINGYLGDRGLSLRQGTIVDATLIHAPSSTKNKDGNRDPEMHQTKKGNQYYFGAKAHIGADYESGLVHSVVVTAANVADVTQVAKLLHGEENVVCADAGYTGVEKREEHAGRKVIWQIAARRSTYKKHGKRSVLYKAIRKIEKA</sequence>
<dbReference type="GO" id="GO:0004803">
    <property type="term" value="F:transposase activity"/>
    <property type="evidence" value="ECO:0007669"/>
    <property type="project" value="InterPro"/>
</dbReference>
<keyword evidence="2" id="KW-0815">Transposition</keyword>
<gene>
    <name evidence="6" type="ORF">ALO81_04613</name>
</gene>
<feature type="domain" description="Transposase IS4-like" evidence="5">
    <location>
        <begin position="25"/>
        <end position="154"/>
    </location>
</feature>
<evidence type="ECO:0000256" key="2">
    <source>
        <dbReference type="ARBA" id="ARBA00022578"/>
    </source>
</evidence>
<evidence type="ECO:0000256" key="3">
    <source>
        <dbReference type="ARBA" id="ARBA00023125"/>
    </source>
</evidence>
<evidence type="ECO:0000313" key="6">
    <source>
        <dbReference type="EMBL" id="KPW62241.1"/>
    </source>
</evidence>
<evidence type="ECO:0000256" key="4">
    <source>
        <dbReference type="ARBA" id="ARBA00023172"/>
    </source>
</evidence>
<comment type="similarity">
    <text evidence="1">Belongs to the transposase 11 family.</text>
</comment>